<protein>
    <submittedName>
        <fullName evidence="4">HDIG domain-containing protein</fullName>
    </submittedName>
</protein>
<feature type="transmembrane region" description="Helical" evidence="1">
    <location>
        <begin position="7"/>
        <end position="28"/>
    </location>
</feature>
<keyword evidence="1" id="KW-1133">Transmembrane helix</keyword>
<evidence type="ECO:0000259" key="2">
    <source>
        <dbReference type="PROSITE" id="PS51831"/>
    </source>
</evidence>
<dbReference type="Gene3D" id="1.10.3210.10">
    <property type="entry name" value="Hypothetical protein af1432"/>
    <property type="match status" value="1"/>
</dbReference>
<proteinExistence type="predicted"/>
<dbReference type="SMART" id="SM00471">
    <property type="entry name" value="HDc"/>
    <property type="match status" value="1"/>
</dbReference>
<dbReference type="EMBL" id="FQXM01000010">
    <property type="protein sequence ID" value="SHH71210.1"/>
    <property type="molecule type" value="Genomic_DNA"/>
</dbReference>
<evidence type="ECO:0000256" key="1">
    <source>
        <dbReference type="SAM" id="Phobius"/>
    </source>
</evidence>
<evidence type="ECO:0000313" key="4">
    <source>
        <dbReference type="EMBL" id="SHH71210.1"/>
    </source>
</evidence>
<keyword evidence="1" id="KW-0472">Membrane</keyword>
<keyword evidence="1" id="KW-0812">Transmembrane</keyword>
<dbReference type="Proteomes" id="UP000184447">
    <property type="component" value="Unassembled WGS sequence"/>
</dbReference>
<feature type="domain" description="HD" evidence="2">
    <location>
        <begin position="149"/>
        <end position="271"/>
    </location>
</feature>
<dbReference type="PANTHER" id="PTHR43155">
    <property type="entry name" value="CYCLIC DI-GMP PHOSPHODIESTERASE PA4108-RELATED"/>
    <property type="match status" value="1"/>
</dbReference>
<organism evidence="4 5">
    <name type="scientific">Clostridium grantii DSM 8605</name>
    <dbReference type="NCBI Taxonomy" id="1121316"/>
    <lineage>
        <taxon>Bacteria</taxon>
        <taxon>Bacillati</taxon>
        <taxon>Bacillota</taxon>
        <taxon>Clostridia</taxon>
        <taxon>Eubacteriales</taxon>
        <taxon>Clostridiaceae</taxon>
        <taxon>Clostridium</taxon>
    </lineage>
</organism>
<dbReference type="STRING" id="1121316.SAMN02745207_02148"/>
<feature type="transmembrane region" description="Helical" evidence="1">
    <location>
        <begin position="48"/>
        <end position="72"/>
    </location>
</feature>
<dbReference type="InterPro" id="IPR003607">
    <property type="entry name" value="HD/PDEase_dom"/>
</dbReference>
<sequence length="317" mass="36140">MKITNRVILSTAIILLVNIISVPIATIIGVKIIQHNIDSKEIINIIKIIYPIVAVILILNIMVIVVVFSNLIKKMRNLTKATKERLDFISQGNYNFRMDYTGYEEFDSTNKYINKLVDEVENKIADLQQSTFATIDLLTATLEAKDPYTKGHSVRVAEYSFRICKEMVLDDRYTEKLVHSALLHDIGKIGVHEDILNKPSRLSNDEYDKVKQHPVIAAQILSEYDAFKDLNEIVIAHHERYDGEGYPNGLKEKEIPLGARILAVADTFDAVTSDRVYRKGMSLEEAKKILIEEKGNQFDPYIVDAFLRIVDDIKLDN</sequence>
<dbReference type="AlphaFoldDB" id="A0A1M5V7M2"/>
<dbReference type="Gene3D" id="6.10.340.10">
    <property type="match status" value="1"/>
</dbReference>
<dbReference type="InterPro" id="IPR037522">
    <property type="entry name" value="HD_GYP_dom"/>
</dbReference>
<reference evidence="4 5" key="1">
    <citation type="submission" date="2016-11" db="EMBL/GenBank/DDBJ databases">
        <authorList>
            <person name="Jaros S."/>
            <person name="Januszkiewicz K."/>
            <person name="Wedrychowicz H."/>
        </authorList>
    </citation>
    <scope>NUCLEOTIDE SEQUENCE [LARGE SCALE GENOMIC DNA]</scope>
    <source>
        <strain evidence="4 5">DSM 8605</strain>
    </source>
</reference>
<dbReference type="RefSeq" id="WP_073338426.1">
    <property type="nucleotide sequence ID" value="NZ_FQXM01000010.1"/>
</dbReference>
<name>A0A1M5V7M2_9CLOT</name>
<dbReference type="NCBIfam" id="TIGR00277">
    <property type="entry name" value="HDIG"/>
    <property type="match status" value="1"/>
</dbReference>
<dbReference type="PANTHER" id="PTHR43155:SF2">
    <property type="entry name" value="CYCLIC DI-GMP PHOSPHODIESTERASE PA4108"/>
    <property type="match status" value="1"/>
</dbReference>
<dbReference type="PROSITE" id="PS51831">
    <property type="entry name" value="HD"/>
    <property type="match status" value="1"/>
</dbReference>
<dbReference type="InterPro" id="IPR006675">
    <property type="entry name" value="HDIG_dom"/>
</dbReference>
<feature type="domain" description="HD-GYP" evidence="3">
    <location>
        <begin position="127"/>
        <end position="317"/>
    </location>
</feature>
<evidence type="ECO:0000313" key="5">
    <source>
        <dbReference type="Proteomes" id="UP000184447"/>
    </source>
</evidence>
<dbReference type="OrthoDB" id="9804747at2"/>
<dbReference type="PROSITE" id="PS51832">
    <property type="entry name" value="HD_GYP"/>
    <property type="match status" value="1"/>
</dbReference>
<dbReference type="Pfam" id="PF13487">
    <property type="entry name" value="HD_5"/>
    <property type="match status" value="1"/>
</dbReference>
<keyword evidence="5" id="KW-1185">Reference proteome</keyword>
<dbReference type="SUPFAM" id="SSF109604">
    <property type="entry name" value="HD-domain/PDEase-like"/>
    <property type="match status" value="1"/>
</dbReference>
<gene>
    <name evidence="4" type="ORF">SAMN02745207_02148</name>
</gene>
<accession>A0A1M5V7M2</accession>
<dbReference type="CDD" id="cd00077">
    <property type="entry name" value="HDc"/>
    <property type="match status" value="1"/>
</dbReference>
<dbReference type="InterPro" id="IPR006674">
    <property type="entry name" value="HD_domain"/>
</dbReference>
<evidence type="ECO:0000259" key="3">
    <source>
        <dbReference type="PROSITE" id="PS51832"/>
    </source>
</evidence>